<reference evidence="1 2" key="1">
    <citation type="journal article" date="2019" name="Nat. Med.">
        <title>A library of human gut bacterial isolates paired with longitudinal multiomics data enables mechanistic microbiome research.</title>
        <authorList>
            <person name="Poyet M."/>
            <person name="Groussin M."/>
            <person name="Gibbons S.M."/>
            <person name="Avila-Pacheco J."/>
            <person name="Jiang X."/>
            <person name="Kearney S.M."/>
            <person name="Perrotta A.R."/>
            <person name="Berdy B."/>
            <person name="Zhao S."/>
            <person name="Lieberman T.D."/>
            <person name="Swanson P.K."/>
            <person name="Smith M."/>
            <person name="Roesemann S."/>
            <person name="Alexander J.E."/>
            <person name="Rich S.A."/>
            <person name="Livny J."/>
            <person name="Vlamakis H."/>
            <person name="Clish C."/>
            <person name="Bullock K."/>
            <person name="Deik A."/>
            <person name="Scott J."/>
            <person name="Pierce K.A."/>
            <person name="Xavier R.J."/>
            <person name="Alm E.J."/>
        </authorList>
    </citation>
    <scope>NUCLEOTIDE SEQUENCE [LARGE SCALE GENOMIC DNA]</scope>
    <source>
        <strain evidence="1 2">BIOML-A25</strain>
    </source>
</reference>
<accession>A0A6H9Q7Q3</accession>
<organism evidence="1 2">
    <name type="scientific">Bacteroides caccae</name>
    <dbReference type="NCBI Taxonomy" id="47678"/>
    <lineage>
        <taxon>Bacteria</taxon>
        <taxon>Pseudomonadati</taxon>
        <taxon>Bacteroidota</taxon>
        <taxon>Bacteroidia</taxon>
        <taxon>Bacteroidales</taxon>
        <taxon>Bacteroidaceae</taxon>
        <taxon>Bacteroides</taxon>
    </lineage>
</organism>
<proteinExistence type="predicted"/>
<sequence>MKSQEHIDDLIKVILTAEEKESVSNQMVGEVLEFLNEKQFYDPSSENPQGDDGLKKQVRELSKQVKELERELHEFIGFTYIEAVIIPASGGEVLVGVRTRNDKWTVE</sequence>
<evidence type="ECO:0000313" key="2">
    <source>
        <dbReference type="Proteomes" id="UP000427825"/>
    </source>
</evidence>
<comment type="caution">
    <text evidence="1">The sequence shown here is derived from an EMBL/GenBank/DDBJ whole genome shotgun (WGS) entry which is preliminary data.</text>
</comment>
<name>A0A6H9Q7Q3_9BACE</name>
<gene>
    <name evidence="1" type="ORF">F2Y39_10970</name>
</gene>
<dbReference type="EMBL" id="VVYJ01000005">
    <property type="protein sequence ID" value="KAA5477274.1"/>
    <property type="molecule type" value="Genomic_DNA"/>
</dbReference>
<protein>
    <submittedName>
        <fullName evidence="1">Uncharacterized protein</fullName>
    </submittedName>
</protein>
<evidence type="ECO:0000313" key="1">
    <source>
        <dbReference type="EMBL" id="KAA5477274.1"/>
    </source>
</evidence>
<dbReference type="RefSeq" id="WP_032533189.1">
    <property type="nucleotide sequence ID" value="NZ_JANUOI010000001.1"/>
</dbReference>
<dbReference type="Proteomes" id="UP000427825">
    <property type="component" value="Unassembled WGS sequence"/>
</dbReference>
<dbReference type="AlphaFoldDB" id="A0A6H9Q7Q3"/>